<comment type="caution">
    <text evidence="1">The sequence shown here is derived from an EMBL/GenBank/DDBJ whole genome shotgun (WGS) entry which is preliminary data.</text>
</comment>
<keyword evidence="2" id="KW-1185">Reference proteome</keyword>
<evidence type="ECO:0000313" key="2">
    <source>
        <dbReference type="Proteomes" id="UP001472677"/>
    </source>
</evidence>
<accession>A0ABR2D8E0</accession>
<gene>
    <name evidence="1" type="ORF">V6N12_053451</name>
</gene>
<organism evidence="1 2">
    <name type="scientific">Hibiscus sabdariffa</name>
    <name type="common">roselle</name>
    <dbReference type="NCBI Taxonomy" id="183260"/>
    <lineage>
        <taxon>Eukaryota</taxon>
        <taxon>Viridiplantae</taxon>
        <taxon>Streptophyta</taxon>
        <taxon>Embryophyta</taxon>
        <taxon>Tracheophyta</taxon>
        <taxon>Spermatophyta</taxon>
        <taxon>Magnoliopsida</taxon>
        <taxon>eudicotyledons</taxon>
        <taxon>Gunneridae</taxon>
        <taxon>Pentapetalae</taxon>
        <taxon>rosids</taxon>
        <taxon>malvids</taxon>
        <taxon>Malvales</taxon>
        <taxon>Malvaceae</taxon>
        <taxon>Malvoideae</taxon>
        <taxon>Hibiscus</taxon>
    </lineage>
</organism>
<sequence>MCNVDGAFLASIGLIVRECHGLMIHGCAWRLGIDTAETAEACAFAANGWDRAFDEADSSQCHCQDQAKAMLASHHSIKFSILLSTL</sequence>
<evidence type="ECO:0000313" key="1">
    <source>
        <dbReference type="EMBL" id="KAK8531999.1"/>
    </source>
</evidence>
<protein>
    <submittedName>
        <fullName evidence="1">Uncharacterized protein</fullName>
    </submittedName>
</protein>
<dbReference type="Proteomes" id="UP001472677">
    <property type="component" value="Unassembled WGS sequence"/>
</dbReference>
<dbReference type="EMBL" id="JBBPBM010000034">
    <property type="protein sequence ID" value="KAK8531999.1"/>
    <property type="molecule type" value="Genomic_DNA"/>
</dbReference>
<reference evidence="1 2" key="1">
    <citation type="journal article" date="2024" name="G3 (Bethesda)">
        <title>Genome assembly of Hibiscus sabdariffa L. provides insights into metabolisms of medicinal natural products.</title>
        <authorList>
            <person name="Kim T."/>
        </authorList>
    </citation>
    <scope>NUCLEOTIDE SEQUENCE [LARGE SCALE GENOMIC DNA]</scope>
    <source>
        <strain evidence="1">TK-2024</strain>
        <tissue evidence="1">Old leaves</tissue>
    </source>
</reference>
<name>A0ABR2D8E0_9ROSI</name>
<proteinExistence type="predicted"/>